<proteinExistence type="predicted"/>
<dbReference type="AlphaFoldDB" id="A0A392TFW2"/>
<name>A0A392TFW2_9FABA</name>
<evidence type="ECO:0000256" key="1">
    <source>
        <dbReference type="SAM" id="MobiDB-lite"/>
    </source>
</evidence>
<reference evidence="2 3" key="1">
    <citation type="journal article" date="2018" name="Front. Plant Sci.">
        <title>Red Clover (Trifolium pratense) and Zigzag Clover (T. medium) - A Picture of Genomic Similarities and Differences.</title>
        <authorList>
            <person name="Dluhosova J."/>
            <person name="Istvanek J."/>
            <person name="Nedelnik J."/>
            <person name="Repkova J."/>
        </authorList>
    </citation>
    <scope>NUCLEOTIDE SEQUENCE [LARGE SCALE GENOMIC DNA]</scope>
    <source>
        <strain evidence="3">cv. 10/8</strain>
        <tissue evidence="2">Leaf</tissue>
    </source>
</reference>
<feature type="non-terminal residue" evidence="2">
    <location>
        <position position="1"/>
    </location>
</feature>
<feature type="compositionally biased region" description="Polar residues" evidence="1">
    <location>
        <begin position="9"/>
        <end position="18"/>
    </location>
</feature>
<dbReference type="EMBL" id="LXQA010573528">
    <property type="protein sequence ID" value="MCI60001.1"/>
    <property type="molecule type" value="Genomic_DNA"/>
</dbReference>
<dbReference type="Proteomes" id="UP000265520">
    <property type="component" value="Unassembled WGS sequence"/>
</dbReference>
<comment type="caution">
    <text evidence="2">The sequence shown here is derived from an EMBL/GenBank/DDBJ whole genome shotgun (WGS) entry which is preliminary data.</text>
</comment>
<feature type="compositionally biased region" description="Basic and acidic residues" evidence="1">
    <location>
        <begin position="21"/>
        <end position="35"/>
    </location>
</feature>
<accession>A0A392TFW2</accession>
<feature type="region of interest" description="Disordered" evidence="1">
    <location>
        <begin position="1"/>
        <end position="35"/>
    </location>
</feature>
<evidence type="ECO:0000313" key="2">
    <source>
        <dbReference type="EMBL" id="MCI60001.1"/>
    </source>
</evidence>
<evidence type="ECO:0000313" key="3">
    <source>
        <dbReference type="Proteomes" id="UP000265520"/>
    </source>
</evidence>
<protein>
    <submittedName>
        <fullName evidence="2">Uncharacterized protein</fullName>
    </submittedName>
</protein>
<organism evidence="2 3">
    <name type="scientific">Trifolium medium</name>
    <dbReference type="NCBI Taxonomy" id="97028"/>
    <lineage>
        <taxon>Eukaryota</taxon>
        <taxon>Viridiplantae</taxon>
        <taxon>Streptophyta</taxon>
        <taxon>Embryophyta</taxon>
        <taxon>Tracheophyta</taxon>
        <taxon>Spermatophyta</taxon>
        <taxon>Magnoliopsida</taxon>
        <taxon>eudicotyledons</taxon>
        <taxon>Gunneridae</taxon>
        <taxon>Pentapetalae</taxon>
        <taxon>rosids</taxon>
        <taxon>fabids</taxon>
        <taxon>Fabales</taxon>
        <taxon>Fabaceae</taxon>
        <taxon>Papilionoideae</taxon>
        <taxon>50 kb inversion clade</taxon>
        <taxon>NPAAA clade</taxon>
        <taxon>Hologalegina</taxon>
        <taxon>IRL clade</taxon>
        <taxon>Trifolieae</taxon>
        <taxon>Trifolium</taxon>
    </lineage>
</organism>
<keyword evidence="3" id="KW-1185">Reference proteome</keyword>
<sequence length="76" mass="8487">RAAAAKNPDPNTRSTTVAPTVEERPKRKSTPARERRWCGREGLVHHRIGYLHGKGTVGFAGGEGELRVRVRVRVSW</sequence>